<evidence type="ECO:0000313" key="1">
    <source>
        <dbReference type="EMBL" id="EFA43252.1"/>
    </source>
</evidence>
<name>D1PZ18_9BACT</name>
<sequence length="397" mass="42113">MLFGLSYGQGTTFDFDANGGQGATELFGISERSSGESQAGDITTPVSATVGDITITVSPSTGRTPNRLWQTRYCVLRMYGGDMKISSKGKNITKIVFSLNSRASSAKWSATVDNGTLTDFIEGTSTEVTWTGDAKDIVLTVTRNTQFSKITVYTSGSESGGEEPTPTPKGEVANIKTFTALANGTVAKLTLKDAEVLYSWTSNKGNTQTFVRDATGALMFFNTGLDLKAGQKLNGTVTLKRGAYGETAEAMKATETNADGYTAVDGTVEPKTIALTEVSNNLSDLVKLSNVNIISEVSGKWTNYYIVSGSDKVQLFNGFHLAGYEPAEAQSVDIVGIVTMFKGNYQVQPITAPVATGIDAVGAVESDNAPVYNVSGQRVGAGYKGLVIKNGKKFIRK</sequence>
<keyword evidence="2" id="KW-1185">Reference proteome</keyword>
<evidence type="ECO:0000313" key="2">
    <source>
        <dbReference type="Proteomes" id="UP000003160"/>
    </source>
</evidence>
<dbReference type="HOGENOM" id="CLU_694181_0_0_10"/>
<dbReference type="Proteomes" id="UP000003160">
    <property type="component" value="Unassembled WGS sequence"/>
</dbReference>
<proteinExistence type="predicted"/>
<protein>
    <submittedName>
        <fullName evidence="1">Uncharacterized protein</fullName>
    </submittedName>
</protein>
<accession>D1PZ18</accession>
<comment type="caution">
    <text evidence="1">The sequence shown here is derived from an EMBL/GenBank/DDBJ whole genome shotgun (WGS) entry which is preliminary data.</text>
</comment>
<gene>
    <name evidence="1" type="ORF">HMPREF0645_2203</name>
</gene>
<dbReference type="EMBL" id="ACKS01000082">
    <property type="protein sequence ID" value="EFA43252.1"/>
    <property type="molecule type" value="Genomic_DNA"/>
</dbReference>
<dbReference type="AlphaFoldDB" id="D1PZ18"/>
<reference evidence="1 2" key="1">
    <citation type="submission" date="2009-10" db="EMBL/GenBank/DDBJ databases">
        <authorList>
            <person name="Qin X."/>
            <person name="Bachman B."/>
            <person name="Battles P."/>
            <person name="Bell A."/>
            <person name="Bess C."/>
            <person name="Bickham C."/>
            <person name="Chaboub L."/>
            <person name="Chen D."/>
            <person name="Coyle M."/>
            <person name="Deiros D.R."/>
            <person name="Dinh H."/>
            <person name="Forbes L."/>
            <person name="Fowler G."/>
            <person name="Francisco L."/>
            <person name="Fu Q."/>
            <person name="Gubbala S."/>
            <person name="Hale W."/>
            <person name="Han Y."/>
            <person name="Hemphill L."/>
            <person name="Highlander S.K."/>
            <person name="Hirani K."/>
            <person name="Hogues M."/>
            <person name="Jackson L."/>
            <person name="Jakkamsetti A."/>
            <person name="Javaid M."/>
            <person name="Jiang H."/>
            <person name="Korchina V."/>
            <person name="Kovar C."/>
            <person name="Lara F."/>
            <person name="Lee S."/>
            <person name="Mata R."/>
            <person name="Mathew T."/>
            <person name="Moen C."/>
            <person name="Morales K."/>
            <person name="Munidasa M."/>
            <person name="Nazareth L."/>
            <person name="Ngo R."/>
            <person name="Nguyen L."/>
            <person name="Okwuonu G."/>
            <person name="Ongeri F."/>
            <person name="Patil S."/>
            <person name="Petrosino J."/>
            <person name="Pham C."/>
            <person name="Pham P."/>
            <person name="Pu L.-L."/>
            <person name="Puazo M."/>
            <person name="Raj R."/>
            <person name="Reid J."/>
            <person name="Rouhana J."/>
            <person name="Saada N."/>
            <person name="Shang Y."/>
            <person name="Simmons D."/>
            <person name="Thornton R."/>
            <person name="Warren J."/>
            <person name="Weissenberger G."/>
            <person name="Zhang J."/>
            <person name="Zhang L."/>
            <person name="Zhou C."/>
            <person name="Zhu D."/>
            <person name="Muzny D."/>
            <person name="Worley K."/>
            <person name="Gibbs R."/>
        </authorList>
    </citation>
    <scope>NUCLEOTIDE SEQUENCE [LARGE SCALE GENOMIC DNA]</scope>
    <source>
        <strain evidence="1 2">DSM 17361</strain>
    </source>
</reference>
<organism evidence="1 2">
    <name type="scientific">Hallella bergensis DSM 17361</name>
    <dbReference type="NCBI Taxonomy" id="585502"/>
    <lineage>
        <taxon>Bacteria</taxon>
        <taxon>Pseudomonadati</taxon>
        <taxon>Bacteroidota</taxon>
        <taxon>Bacteroidia</taxon>
        <taxon>Bacteroidales</taxon>
        <taxon>Prevotellaceae</taxon>
        <taxon>Hallella</taxon>
    </lineage>
</organism>